<name>A0ABU4HS74_9ACTN</name>
<dbReference type="CDD" id="cd03137">
    <property type="entry name" value="GATase1_AraC_1"/>
    <property type="match status" value="1"/>
</dbReference>
<dbReference type="Pfam" id="PF12833">
    <property type="entry name" value="HTH_18"/>
    <property type="match status" value="1"/>
</dbReference>
<dbReference type="Gene3D" id="3.40.50.880">
    <property type="match status" value="1"/>
</dbReference>
<evidence type="ECO:0000256" key="1">
    <source>
        <dbReference type="ARBA" id="ARBA00023015"/>
    </source>
</evidence>
<dbReference type="InterPro" id="IPR029062">
    <property type="entry name" value="Class_I_gatase-like"/>
</dbReference>
<dbReference type="InterPro" id="IPR018062">
    <property type="entry name" value="HTH_AraC-typ_CS"/>
</dbReference>
<dbReference type="Gene3D" id="1.10.10.60">
    <property type="entry name" value="Homeodomain-like"/>
    <property type="match status" value="1"/>
</dbReference>
<dbReference type="InterPro" id="IPR009057">
    <property type="entry name" value="Homeodomain-like_sf"/>
</dbReference>
<dbReference type="InterPro" id="IPR002818">
    <property type="entry name" value="DJ-1/PfpI"/>
</dbReference>
<dbReference type="PANTHER" id="PTHR43130:SF3">
    <property type="entry name" value="HTH-TYPE TRANSCRIPTIONAL REGULATOR RV1931C"/>
    <property type="match status" value="1"/>
</dbReference>
<feature type="domain" description="HTH araC/xylS-type" evidence="4">
    <location>
        <begin position="218"/>
        <end position="316"/>
    </location>
</feature>
<dbReference type="SMART" id="SM00342">
    <property type="entry name" value="HTH_ARAC"/>
    <property type="match status" value="1"/>
</dbReference>
<evidence type="ECO:0000313" key="6">
    <source>
        <dbReference type="Proteomes" id="UP001284601"/>
    </source>
</evidence>
<protein>
    <submittedName>
        <fullName evidence="5">Helix-turn-helix domain-containing protein</fullName>
    </submittedName>
</protein>
<dbReference type="InterPro" id="IPR052158">
    <property type="entry name" value="INH-QAR"/>
</dbReference>
<evidence type="ECO:0000256" key="3">
    <source>
        <dbReference type="ARBA" id="ARBA00023163"/>
    </source>
</evidence>
<keyword evidence="6" id="KW-1185">Reference proteome</keyword>
<dbReference type="InterPro" id="IPR018060">
    <property type="entry name" value="HTH_AraC"/>
</dbReference>
<evidence type="ECO:0000256" key="2">
    <source>
        <dbReference type="ARBA" id="ARBA00023125"/>
    </source>
</evidence>
<proteinExistence type="predicted"/>
<evidence type="ECO:0000313" key="5">
    <source>
        <dbReference type="EMBL" id="MDW5596163.1"/>
    </source>
</evidence>
<gene>
    <name evidence="5" type="ORF">R7226_17580</name>
</gene>
<reference evidence="6" key="1">
    <citation type="submission" date="2023-07" db="EMBL/GenBank/DDBJ databases">
        <title>Conexibacter stalactiti sp. nov., isolated from stalactites in a lava cave and emended description of the genus Conexibacter.</title>
        <authorList>
            <person name="Lee S.D."/>
        </authorList>
    </citation>
    <scope>NUCLEOTIDE SEQUENCE [LARGE SCALE GENOMIC DNA]</scope>
    <source>
        <strain evidence="6">KCTC 39840</strain>
    </source>
</reference>
<keyword evidence="1" id="KW-0805">Transcription regulation</keyword>
<keyword evidence="2" id="KW-0238">DNA-binding</keyword>
<dbReference type="PROSITE" id="PS01124">
    <property type="entry name" value="HTH_ARAC_FAMILY_2"/>
    <property type="match status" value="1"/>
</dbReference>
<dbReference type="PROSITE" id="PS00041">
    <property type="entry name" value="HTH_ARAC_FAMILY_1"/>
    <property type="match status" value="1"/>
</dbReference>
<dbReference type="PANTHER" id="PTHR43130">
    <property type="entry name" value="ARAC-FAMILY TRANSCRIPTIONAL REGULATOR"/>
    <property type="match status" value="1"/>
</dbReference>
<dbReference type="SUPFAM" id="SSF52317">
    <property type="entry name" value="Class I glutamine amidotransferase-like"/>
    <property type="match status" value="1"/>
</dbReference>
<dbReference type="RefSeq" id="WP_318598543.1">
    <property type="nucleotide sequence ID" value="NZ_JAWSTH010000048.1"/>
</dbReference>
<keyword evidence="3" id="KW-0804">Transcription</keyword>
<reference evidence="5 6" key="2">
    <citation type="submission" date="2023-10" db="EMBL/GenBank/DDBJ databases">
        <authorList>
            <person name="Han X.F."/>
        </authorList>
    </citation>
    <scope>NUCLEOTIDE SEQUENCE [LARGE SCALE GENOMIC DNA]</scope>
    <source>
        <strain evidence="5 6">KCTC 39840</strain>
    </source>
</reference>
<dbReference type="SUPFAM" id="SSF46689">
    <property type="entry name" value="Homeodomain-like"/>
    <property type="match status" value="2"/>
</dbReference>
<comment type="caution">
    <text evidence="5">The sequence shown here is derived from an EMBL/GenBank/DDBJ whole genome shotgun (WGS) entry which is preliminary data.</text>
</comment>
<organism evidence="5 6">
    <name type="scientific">Conexibacter stalactiti</name>
    <dbReference type="NCBI Taxonomy" id="1940611"/>
    <lineage>
        <taxon>Bacteria</taxon>
        <taxon>Bacillati</taxon>
        <taxon>Actinomycetota</taxon>
        <taxon>Thermoleophilia</taxon>
        <taxon>Solirubrobacterales</taxon>
        <taxon>Conexibacteraceae</taxon>
        <taxon>Conexibacter</taxon>
    </lineage>
</organism>
<dbReference type="Pfam" id="PF01965">
    <property type="entry name" value="DJ-1_PfpI"/>
    <property type="match status" value="1"/>
</dbReference>
<evidence type="ECO:0000259" key="4">
    <source>
        <dbReference type="PROSITE" id="PS01124"/>
    </source>
</evidence>
<sequence length="320" mass="33878">MAAGTPHHVVALVSEGVIVLDLAAPAHLFGFVDPARYSFALAAERPGAVMSSSGFAIVAEHGLDELARADTIVVPGSVGAEETTPAPALLDVLRAAAERGARIVSVCAGAFALAHAGLLDGRRATTHWADADLLATRFPRVTVDPDVLYVDEGQVLTSAGIAAGLDLCLHVVRRDHGAEVAADFARRTVIAPHRDGGQAQFIEAPVTTVEEVASVALDTTRAWALERLHEPLPVERLAAHAHVSPRTFARRFRAETGTTPAQWLLHQRVLAARRLLEGTDAPVEQVAADCGFGSAASLRTHFARATRTSPTAYRRAFRTG</sequence>
<accession>A0ABU4HS74</accession>
<dbReference type="Proteomes" id="UP001284601">
    <property type="component" value="Unassembled WGS sequence"/>
</dbReference>
<dbReference type="EMBL" id="JAWSTH010000048">
    <property type="protein sequence ID" value="MDW5596163.1"/>
    <property type="molecule type" value="Genomic_DNA"/>
</dbReference>